<dbReference type="EMBL" id="JAQJAN010000002">
    <property type="protein sequence ID" value="KAJ5738442.1"/>
    <property type="molecule type" value="Genomic_DNA"/>
</dbReference>
<keyword evidence="1" id="KW-0472">Membrane</keyword>
<dbReference type="Proteomes" id="UP001215712">
    <property type="component" value="Unassembled WGS sequence"/>
</dbReference>
<proteinExistence type="predicted"/>
<accession>A0AAD6HUH0</accession>
<keyword evidence="1" id="KW-0812">Transmembrane</keyword>
<comment type="caution">
    <text evidence="2">The sequence shown here is derived from an EMBL/GenBank/DDBJ whole genome shotgun (WGS) entry which is preliminary data.</text>
</comment>
<gene>
    <name evidence="2" type="ORF">N7493_001597</name>
</gene>
<reference evidence="2" key="1">
    <citation type="journal article" date="2023" name="IMA Fungus">
        <title>Comparative genomic study of the Penicillium genus elucidates a diverse pangenome and 15 lateral gene transfer events.</title>
        <authorList>
            <person name="Petersen C."/>
            <person name="Sorensen T."/>
            <person name="Nielsen M.R."/>
            <person name="Sondergaard T.E."/>
            <person name="Sorensen J.L."/>
            <person name="Fitzpatrick D.A."/>
            <person name="Frisvad J.C."/>
            <person name="Nielsen K.L."/>
        </authorList>
    </citation>
    <scope>NUCLEOTIDE SEQUENCE</scope>
    <source>
        <strain evidence="2">IBT 17514</strain>
    </source>
</reference>
<evidence type="ECO:0000256" key="1">
    <source>
        <dbReference type="SAM" id="Phobius"/>
    </source>
</evidence>
<keyword evidence="3" id="KW-1185">Reference proteome</keyword>
<evidence type="ECO:0000313" key="3">
    <source>
        <dbReference type="Proteomes" id="UP001215712"/>
    </source>
</evidence>
<keyword evidence="1" id="KW-1133">Transmembrane helix</keyword>
<dbReference type="AlphaFoldDB" id="A0AAD6HUH0"/>
<protein>
    <recommendedName>
        <fullName evidence="4">PPPDE domain-containing protein</fullName>
    </recommendedName>
</protein>
<sequence length="299" mass="34622">MFSDKFKHIIKILGGVILALGLIYILIKIALQYRRKNPNRLPTKRARINALKTKASKEEIKQWYRTAIEKIVTARLEAESSTTSGEPVFLSHYISKGRLRHWVLHVYGYKYDLRRVLSDGSCTRKSYKASISPSGFGLLEYQKSVSTHYSPTMDKYFYSMIGWTDLCKEEIDRKSDEVEKIFGSYALLTNNCHDFLQRLADEIITKRAPDWEWFRDHDVTRYQYVDQPGIGYDTISAATWSKHLTRSNHYVSAEERKKIDDLIAILDKLVDADLGREVWWGLRSIVLGINLVLTIVTSS</sequence>
<feature type="transmembrane region" description="Helical" evidence="1">
    <location>
        <begin position="12"/>
        <end position="31"/>
    </location>
</feature>
<evidence type="ECO:0000313" key="2">
    <source>
        <dbReference type="EMBL" id="KAJ5738442.1"/>
    </source>
</evidence>
<dbReference type="InterPro" id="IPR042266">
    <property type="entry name" value="PPPDE_sf"/>
</dbReference>
<evidence type="ECO:0008006" key="4">
    <source>
        <dbReference type="Google" id="ProtNLM"/>
    </source>
</evidence>
<name>A0AAD6HUH0_9EURO</name>
<reference evidence="2" key="2">
    <citation type="submission" date="2023-01" db="EMBL/GenBank/DDBJ databases">
        <authorList>
            <person name="Petersen C."/>
        </authorList>
    </citation>
    <scope>NUCLEOTIDE SEQUENCE</scope>
    <source>
        <strain evidence="2">IBT 17514</strain>
    </source>
</reference>
<organism evidence="2 3">
    <name type="scientific">Penicillium malachiteum</name>
    <dbReference type="NCBI Taxonomy" id="1324776"/>
    <lineage>
        <taxon>Eukaryota</taxon>
        <taxon>Fungi</taxon>
        <taxon>Dikarya</taxon>
        <taxon>Ascomycota</taxon>
        <taxon>Pezizomycotina</taxon>
        <taxon>Eurotiomycetes</taxon>
        <taxon>Eurotiomycetidae</taxon>
        <taxon>Eurotiales</taxon>
        <taxon>Aspergillaceae</taxon>
        <taxon>Penicillium</taxon>
    </lineage>
</organism>
<dbReference type="Gene3D" id="3.90.1720.30">
    <property type="entry name" value="PPPDE domains"/>
    <property type="match status" value="1"/>
</dbReference>